<dbReference type="PROSITE" id="PS00687">
    <property type="entry name" value="ALDEHYDE_DEHYDR_GLU"/>
    <property type="match status" value="1"/>
</dbReference>
<dbReference type="PANTHER" id="PTHR43570:SF16">
    <property type="entry name" value="ALDEHYDE DEHYDROGENASE TYPE III, ISOFORM Q"/>
    <property type="match status" value="1"/>
</dbReference>
<evidence type="ECO:0000313" key="5">
    <source>
        <dbReference type="EMBL" id="CAD7227966.1"/>
    </source>
</evidence>
<comment type="similarity">
    <text evidence="1 3">Belongs to the aldehyde dehydrogenase family.</text>
</comment>
<dbReference type="GO" id="GO:0004029">
    <property type="term" value="F:aldehyde dehydrogenase (NAD+) activity"/>
    <property type="evidence" value="ECO:0007669"/>
    <property type="project" value="TreeGrafter"/>
</dbReference>
<dbReference type="PANTHER" id="PTHR43570">
    <property type="entry name" value="ALDEHYDE DEHYDROGENASE"/>
    <property type="match status" value="1"/>
</dbReference>
<dbReference type="Gene3D" id="3.40.605.10">
    <property type="entry name" value="Aldehyde Dehydrogenase, Chain A, domain 1"/>
    <property type="match status" value="1"/>
</dbReference>
<proteinExistence type="inferred from homology"/>
<dbReference type="AlphaFoldDB" id="A0A7R8WAF0"/>
<evidence type="ECO:0000256" key="2">
    <source>
        <dbReference type="ARBA" id="ARBA00023002"/>
    </source>
</evidence>
<dbReference type="SUPFAM" id="SSF53720">
    <property type="entry name" value="ALDH-like"/>
    <property type="match status" value="1"/>
</dbReference>
<dbReference type="InterPro" id="IPR012394">
    <property type="entry name" value="Aldehyde_DH_NAD(P)"/>
</dbReference>
<keyword evidence="2 3" id="KW-0560">Oxidoreductase</keyword>
<sequence length="190" mass="21497">MTEVRFLVLTGTGVDKGDEWSGEGQPSTVCPRERLDSSALETLLLLSRKMELRFMTCYVVIEGGVEETTQLLRERFDYIFYTGGSRVGRIVREASNRFLTPVTLELGGKSPLYLDGNVDWDTAVRRILWGKFCCNLGQACIAPDYILCNEAAQEEFIKRAAPILRDWFGSEPQKSNALARLINDRQFSDQ</sequence>
<dbReference type="InterPro" id="IPR016161">
    <property type="entry name" value="Ald_DH/histidinol_DH"/>
</dbReference>
<protein>
    <recommendedName>
        <fullName evidence="4">Aldehyde dehydrogenase domain-containing protein</fullName>
    </recommendedName>
</protein>
<name>A0A7R8WAF0_9CRUS</name>
<dbReference type="GO" id="GO:0006081">
    <property type="term" value="P:aldehyde metabolic process"/>
    <property type="evidence" value="ECO:0007669"/>
    <property type="project" value="InterPro"/>
</dbReference>
<feature type="domain" description="Aldehyde dehydrogenase" evidence="4">
    <location>
        <begin position="60"/>
        <end position="187"/>
    </location>
</feature>
<accession>A0A7R8WAF0</accession>
<gene>
    <name evidence="5" type="ORF">CTOB1V02_LOCUS5859</name>
</gene>
<dbReference type="InterPro" id="IPR029510">
    <property type="entry name" value="Ald_DH_CS_GLU"/>
</dbReference>
<organism evidence="5">
    <name type="scientific">Cyprideis torosa</name>
    <dbReference type="NCBI Taxonomy" id="163714"/>
    <lineage>
        <taxon>Eukaryota</taxon>
        <taxon>Metazoa</taxon>
        <taxon>Ecdysozoa</taxon>
        <taxon>Arthropoda</taxon>
        <taxon>Crustacea</taxon>
        <taxon>Oligostraca</taxon>
        <taxon>Ostracoda</taxon>
        <taxon>Podocopa</taxon>
        <taxon>Podocopida</taxon>
        <taxon>Cytherocopina</taxon>
        <taxon>Cytheroidea</taxon>
        <taxon>Cytherideidae</taxon>
        <taxon>Cyprideis</taxon>
    </lineage>
</organism>
<evidence type="ECO:0000259" key="4">
    <source>
        <dbReference type="Pfam" id="PF00171"/>
    </source>
</evidence>
<dbReference type="InterPro" id="IPR016162">
    <property type="entry name" value="Ald_DH_N"/>
</dbReference>
<dbReference type="InterPro" id="IPR016163">
    <property type="entry name" value="Ald_DH_C"/>
</dbReference>
<evidence type="ECO:0000256" key="1">
    <source>
        <dbReference type="ARBA" id="ARBA00009986"/>
    </source>
</evidence>
<dbReference type="EMBL" id="OB661328">
    <property type="protein sequence ID" value="CAD7227966.1"/>
    <property type="molecule type" value="Genomic_DNA"/>
</dbReference>
<dbReference type="Gene3D" id="3.40.309.10">
    <property type="entry name" value="Aldehyde Dehydrogenase, Chain A, domain 2"/>
    <property type="match status" value="1"/>
</dbReference>
<dbReference type="InterPro" id="IPR015590">
    <property type="entry name" value="Aldehyde_DH_dom"/>
</dbReference>
<evidence type="ECO:0000256" key="3">
    <source>
        <dbReference type="RuleBase" id="RU003345"/>
    </source>
</evidence>
<reference evidence="5" key="1">
    <citation type="submission" date="2020-11" db="EMBL/GenBank/DDBJ databases">
        <authorList>
            <person name="Tran Van P."/>
        </authorList>
    </citation>
    <scope>NUCLEOTIDE SEQUENCE</scope>
</reference>
<dbReference type="Pfam" id="PF00171">
    <property type="entry name" value="Aldedh"/>
    <property type="match status" value="1"/>
</dbReference>
<dbReference type="GO" id="GO:0005737">
    <property type="term" value="C:cytoplasm"/>
    <property type="evidence" value="ECO:0007669"/>
    <property type="project" value="TreeGrafter"/>
</dbReference>
<dbReference type="OrthoDB" id="440325at2759"/>